<dbReference type="Pfam" id="PF14023">
    <property type="entry name" value="Bestrophin-like"/>
    <property type="match status" value="1"/>
</dbReference>
<sequence>MFIFNKYIIPNNFQKEELGSLGGFLSGVVGSMYAVSTGFVLIYLLGNFNKAQEGVAAESIVLMRLADSVGWLPHEMRLAIYLDIKNYTKDIIQREWQLMKDGKKIGPEALSFLQDINKRLQAYKVNDQMQIFIKKEIIKEIKELYTVRYNRVKMSYFPLNIPNIG</sequence>
<gene>
    <name evidence="2" type="ORF">RAS_07900</name>
</gene>
<proteinExistence type="predicted"/>
<evidence type="ECO:0000313" key="2">
    <source>
        <dbReference type="EMBL" id="BBJ31681.1"/>
    </source>
</evidence>
<dbReference type="Proteomes" id="UP000321183">
    <property type="component" value="Chromosome"/>
</dbReference>
<accession>A0A510GIY8</accession>
<keyword evidence="1" id="KW-0472">Membrane</keyword>
<reference evidence="2 3" key="1">
    <citation type="submission" date="2019-04" db="EMBL/GenBank/DDBJ databases">
        <title>Draft genome sequence of Rickettsia asiatica Maytaro1284.</title>
        <authorList>
            <person name="Thu M."/>
            <person name="Qiu Y."/>
            <person name="Nakao R."/>
        </authorList>
    </citation>
    <scope>NUCLEOTIDE SEQUENCE [LARGE SCALE GENOMIC DNA]</scope>
    <source>
        <strain evidence="2 3">Maytaro1284</strain>
    </source>
</reference>
<keyword evidence="1" id="KW-1133">Transmembrane helix</keyword>
<dbReference type="EMBL" id="AP019563">
    <property type="protein sequence ID" value="BBJ31681.1"/>
    <property type="molecule type" value="Genomic_DNA"/>
</dbReference>
<protein>
    <submittedName>
        <fullName evidence="2">Uncharacterized protein</fullName>
    </submittedName>
</protein>
<evidence type="ECO:0000313" key="3">
    <source>
        <dbReference type="Proteomes" id="UP000321183"/>
    </source>
</evidence>
<keyword evidence="3" id="KW-1185">Reference proteome</keyword>
<evidence type="ECO:0000256" key="1">
    <source>
        <dbReference type="SAM" id="Phobius"/>
    </source>
</evidence>
<dbReference type="InterPro" id="IPR025333">
    <property type="entry name" value="DUF4239"/>
</dbReference>
<keyword evidence="1" id="KW-0812">Transmembrane</keyword>
<organism evidence="2 3">
    <name type="scientific">Rickettsia asiatica</name>
    <dbReference type="NCBI Taxonomy" id="238800"/>
    <lineage>
        <taxon>Bacteria</taxon>
        <taxon>Pseudomonadati</taxon>
        <taxon>Pseudomonadota</taxon>
        <taxon>Alphaproteobacteria</taxon>
        <taxon>Rickettsiales</taxon>
        <taxon>Rickettsiaceae</taxon>
        <taxon>Rickettsieae</taxon>
        <taxon>Rickettsia</taxon>
        <taxon>spotted fever group</taxon>
    </lineage>
</organism>
<feature type="transmembrane region" description="Helical" evidence="1">
    <location>
        <begin position="20"/>
        <end position="45"/>
    </location>
</feature>
<dbReference type="AlphaFoldDB" id="A0A510GIY8"/>
<name>A0A510GIY8_9RICK</name>
<dbReference type="KEGG" id="ras:RAS_07900"/>